<dbReference type="GO" id="GO:0071949">
    <property type="term" value="F:FAD binding"/>
    <property type="evidence" value="ECO:0007669"/>
    <property type="project" value="InterPro"/>
</dbReference>
<comment type="caution">
    <text evidence="4">The sequence shown here is derived from an EMBL/GenBank/DDBJ whole genome shotgun (WGS) entry which is preliminary data.</text>
</comment>
<dbReference type="Gene3D" id="3.50.50.60">
    <property type="entry name" value="FAD/NAD(P)-binding domain"/>
    <property type="match status" value="1"/>
</dbReference>
<dbReference type="GO" id="GO:0004497">
    <property type="term" value="F:monooxygenase activity"/>
    <property type="evidence" value="ECO:0007669"/>
    <property type="project" value="UniProtKB-KW"/>
</dbReference>
<name>A0A7Y6DZF0_9CELL</name>
<keyword evidence="2" id="KW-0503">Monooxygenase</keyword>
<dbReference type="PRINTS" id="PR00420">
    <property type="entry name" value="RNGMNOXGNASE"/>
</dbReference>
<dbReference type="InterPro" id="IPR050493">
    <property type="entry name" value="FAD-dep_Monooxygenase_BioMet"/>
</dbReference>
<dbReference type="PANTHER" id="PTHR13789:SF309">
    <property type="entry name" value="PUTATIVE (AFU_ORTHOLOGUE AFUA_6G14510)-RELATED"/>
    <property type="match status" value="1"/>
</dbReference>
<sequence length="373" mass="39257">MQVTVVGAGIGGLAVAVGLHRRGHQVTVLERSPDLTAVGAGISLFANGLAALRVLGLADEVRALAAPHDPTLRTGQRQPSGRWLVQVPPGSTQDLAVVHRQDLQRVLLAALPAGVVRTCVAVTGVEHARGVVTDDSGTRTSADLVIGADGLRSAVRGTFVRGASPRYAGYTAWRGVTDGPVDHLGTAGETWGRGERFGYVPLRDGRVYWFAVASLPAGSRFADEVAEVRRRFDHWHAPISALVAGTDPAAVLRHDIHDLDHRLPSYVQSRVALLGDAAHAMTPDVGQGGGQALEDAATLAVLCDGDLRAALAEYDRLRRPRTQSIARRARTVGRVAQVASGPAAVARDLLLRAVPDAASARAAAGMQRWEPPA</sequence>
<evidence type="ECO:0000259" key="3">
    <source>
        <dbReference type="Pfam" id="PF01494"/>
    </source>
</evidence>
<reference evidence="4 5" key="1">
    <citation type="submission" date="2020-05" db="EMBL/GenBank/DDBJ databases">
        <title>Genome Sequencing of Type Strains.</title>
        <authorList>
            <person name="Lemaire J.F."/>
            <person name="Inderbitzin P."/>
            <person name="Gregorio O.A."/>
            <person name="Collins S.B."/>
            <person name="Wespe N."/>
            <person name="Knight-Connoni V."/>
        </authorList>
    </citation>
    <scope>NUCLEOTIDE SEQUENCE [LARGE SCALE GENOMIC DNA]</scope>
    <source>
        <strain evidence="4 5">ATCC 25174</strain>
    </source>
</reference>
<dbReference type="SUPFAM" id="SSF51905">
    <property type="entry name" value="FAD/NAD(P)-binding domain"/>
    <property type="match status" value="1"/>
</dbReference>
<gene>
    <name evidence="4" type="ORF">HP550_17090</name>
</gene>
<dbReference type="AlphaFoldDB" id="A0A7Y6DZF0"/>
<keyword evidence="1" id="KW-0560">Oxidoreductase</keyword>
<evidence type="ECO:0000313" key="5">
    <source>
        <dbReference type="Proteomes" id="UP000565724"/>
    </source>
</evidence>
<evidence type="ECO:0000256" key="2">
    <source>
        <dbReference type="ARBA" id="ARBA00023033"/>
    </source>
</evidence>
<keyword evidence="5" id="KW-1185">Reference proteome</keyword>
<dbReference type="PANTHER" id="PTHR13789">
    <property type="entry name" value="MONOOXYGENASE"/>
    <property type="match status" value="1"/>
</dbReference>
<proteinExistence type="predicted"/>
<dbReference type="InterPro" id="IPR002938">
    <property type="entry name" value="FAD-bd"/>
</dbReference>
<organism evidence="4 5">
    <name type="scientific">Cellulomonas humilata</name>
    <dbReference type="NCBI Taxonomy" id="144055"/>
    <lineage>
        <taxon>Bacteria</taxon>
        <taxon>Bacillati</taxon>
        <taxon>Actinomycetota</taxon>
        <taxon>Actinomycetes</taxon>
        <taxon>Micrococcales</taxon>
        <taxon>Cellulomonadaceae</taxon>
        <taxon>Cellulomonas</taxon>
    </lineage>
</organism>
<dbReference type="InterPro" id="IPR036188">
    <property type="entry name" value="FAD/NAD-bd_sf"/>
</dbReference>
<evidence type="ECO:0000313" key="4">
    <source>
        <dbReference type="EMBL" id="NUU18969.1"/>
    </source>
</evidence>
<dbReference type="Proteomes" id="UP000565724">
    <property type="component" value="Unassembled WGS sequence"/>
</dbReference>
<feature type="domain" description="FAD-binding" evidence="3">
    <location>
        <begin position="2"/>
        <end position="328"/>
    </location>
</feature>
<dbReference type="RefSeq" id="WP_175348897.1">
    <property type="nucleotide sequence ID" value="NZ_JABMCI010000070.1"/>
</dbReference>
<dbReference type="EMBL" id="JABMCI010000070">
    <property type="protein sequence ID" value="NUU18969.1"/>
    <property type="molecule type" value="Genomic_DNA"/>
</dbReference>
<evidence type="ECO:0000256" key="1">
    <source>
        <dbReference type="ARBA" id="ARBA00023002"/>
    </source>
</evidence>
<protein>
    <submittedName>
        <fullName evidence="4">NAD(P)-binding protein</fullName>
    </submittedName>
</protein>
<accession>A0A7Y6DZF0</accession>
<dbReference type="Pfam" id="PF01494">
    <property type="entry name" value="FAD_binding_3"/>
    <property type="match status" value="1"/>
</dbReference>